<sequence length="392" mass="38433">MTKRLVALGVLFALDGVMMASWAVRVPQVKQQVGASATGLGLALLCSTVGALVAMPLAGRLCHRYGSHRVTVVGSILLSLVVVVPTLAGSVVALGAALLLFGVGYGVNNVGLNSSASDVEVATGRAVMSTLHGLWSVGLLGGALVGGLVADHLLPTPHLALVGLGGLVVVAVCAAPVWAGVTGTAGADDKPDTARSVRAVLPALVGFGVIALCCAYGEGSMSDWGALHLADDLRTGASTAAYGFAVYSVAVAAGRFGGDVLVARLGRTAVLSGGGVLAALGMLLAAWPTSVPLVFAGYVVFGLGIANVFPIAIARAGALAGPKGVATASTVGYAGQLGGPPLIGFLADAAGMPVALTTSAVLAVLAAALGFALRTATPKAVVEPALTTGGHP</sequence>
<dbReference type="Proteomes" id="UP000612808">
    <property type="component" value="Unassembled WGS sequence"/>
</dbReference>
<feature type="transmembrane region" description="Helical" evidence="5">
    <location>
        <begin position="239"/>
        <end position="257"/>
    </location>
</feature>
<dbReference type="PROSITE" id="PS50850">
    <property type="entry name" value="MFS"/>
    <property type="match status" value="1"/>
</dbReference>
<keyword evidence="2 5" id="KW-0812">Transmembrane</keyword>
<feature type="domain" description="Major facilitator superfamily (MFS) profile" evidence="6">
    <location>
        <begin position="1"/>
        <end position="378"/>
    </location>
</feature>
<dbReference type="PANTHER" id="PTHR23514">
    <property type="entry name" value="BYPASS OF STOP CODON PROTEIN 6"/>
    <property type="match status" value="1"/>
</dbReference>
<name>A0A8J3J8S6_9ACTN</name>
<dbReference type="GO" id="GO:0022857">
    <property type="term" value="F:transmembrane transporter activity"/>
    <property type="evidence" value="ECO:0007669"/>
    <property type="project" value="InterPro"/>
</dbReference>
<dbReference type="EMBL" id="BOMB01000052">
    <property type="protein sequence ID" value="GID16088.1"/>
    <property type="molecule type" value="Genomic_DNA"/>
</dbReference>
<keyword evidence="8" id="KW-1185">Reference proteome</keyword>
<evidence type="ECO:0000256" key="4">
    <source>
        <dbReference type="ARBA" id="ARBA00023136"/>
    </source>
</evidence>
<dbReference type="SUPFAM" id="SSF103473">
    <property type="entry name" value="MFS general substrate transporter"/>
    <property type="match status" value="1"/>
</dbReference>
<dbReference type="GO" id="GO:0005886">
    <property type="term" value="C:plasma membrane"/>
    <property type="evidence" value="ECO:0007669"/>
    <property type="project" value="UniProtKB-SubCell"/>
</dbReference>
<dbReference type="InterPro" id="IPR020846">
    <property type="entry name" value="MFS_dom"/>
</dbReference>
<dbReference type="Pfam" id="PF07690">
    <property type="entry name" value="MFS_1"/>
    <property type="match status" value="2"/>
</dbReference>
<dbReference type="InterPro" id="IPR011701">
    <property type="entry name" value="MFS"/>
</dbReference>
<dbReference type="RefSeq" id="WP_203664691.1">
    <property type="nucleotide sequence ID" value="NZ_BAAAZM010000027.1"/>
</dbReference>
<dbReference type="InterPro" id="IPR036259">
    <property type="entry name" value="MFS_trans_sf"/>
</dbReference>
<feature type="transmembrane region" description="Helical" evidence="5">
    <location>
        <begin position="70"/>
        <end position="88"/>
    </location>
</feature>
<evidence type="ECO:0000313" key="8">
    <source>
        <dbReference type="Proteomes" id="UP000612808"/>
    </source>
</evidence>
<feature type="transmembrane region" description="Helical" evidence="5">
    <location>
        <begin position="160"/>
        <end position="187"/>
    </location>
</feature>
<feature type="transmembrane region" description="Helical" evidence="5">
    <location>
        <begin position="133"/>
        <end position="154"/>
    </location>
</feature>
<proteinExistence type="predicted"/>
<feature type="transmembrane region" description="Helical" evidence="5">
    <location>
        <begin position="33"/>
        <end position="58"/>
    </location>
</feature>
<evidence type="ECO:0000313" key="7">
    <source>
        <dbReference type="EMBL" id="GID16088.1"/>
    </source>
</evidence>
<dbReference type="AlphaFoldDB" id="A0A8J3J8S6"/>
<reference evidence="7" key="1">
    <citation type="submission" date="2021-01" db="EMBL/GenBank/DDBJ databases">
        <title>Whole genome shotgun sequence of Actinocatenispora rupis NBRC 107355.</title>
        <authorList>
            <person name="Komaki H."/>
            <person name="Tamura T."/>
        </authorList>
    </citation>
    <scope>NUCLEOTIDE SEQUENCE</scope>
    <source>
        <strain evidence="7">NBRC 107355</strain>
    </source>
</reference>
<organism evidence="7 8">
    <name type="scientific">Actinocatenispora rupis</name>
    <dbReference type="NCBI Taxonomy" id="519421"/>
    <lineage>
        <taxon>Bacteria</taxon>
        <taxon>Bacillati</taxon>
        <taxon>Actinomycetota</taxon>
        <taxon>Actinomycetes</taxon>
        <taxon>Micromonosporales</taxon>
        <taxon>Micromonosporaceae</taxon>
        <taxon>Actinocatenispora</taxon>
    </lineage>
</organism>
<feature type="transmembrane region" description="Helical" evidence="5">
    <location>
        <begin position="199"/>
        <end position="219"/>
    </location>
</feature>
<evidence type="ECO:0000256" key="1">
    <source>
        <dbReference type="ARBA" id="ARBA00004651"/>
    </source>
</evidence>
<dbReference type="Gene3D" id="1.20.1250.20">
    <property type="entry name" value="MFS general substrate transporter like domains"/>
    <property type="match status" value="2"/>
</dbReference>
<gene>
    <name evidence="7" type="ORF">Aru02nite_69770</name>
</gene>
<feature type="transmembrane region" description="Helical" evidence="5">
    <location>
        <begin position="293"/>
        <end position="313"/>
    </location>
</feature>
<dbReference type="PANTHER" id="PTHR23514:SF13">
    <property type="entry name" value="INNER MEMBRANE PROTEIN YBJJ"/>
    <property type="match status" value="1"/>
</dbReference>
<keyword evidence="3 5" id="KW-1133">Transmembrane helix</keyword>
<evidence type="ECO:0000256" key="5">
    <source>
        <dbReference type="SAM" id="Phobius"/>
    </source>
</evidence>
<comment type="caution">
    <text evidence="7">The sequence shown here is derived from an EMBL/GenBank/DDBJ whole genome shotgun (WGS) entry which is preliminary data.</text>
</comment>
<accession>A0A8J3J8S6</accession>
<feature type="transmembrane region" description="Helical" evidence="5">
    <location>
        <begin position="353"/>
        <end position="373"/>
    </location>
</feature>
<evidence type="ECO:0000256" key="2">
    <source>
        <dbReference type="ARBA" id="ARBA00022692"/>
    </source>
</evidence>
<dbReference type="InterPro" id="IPR051788">
    <property type="entry name" value="MFS_Transporter"/>
</dbReference>
<feature type="transmembrane region" description="Helical" evidence="5">
    <location>
        <begin position="94"/>
        <end position="112"/>
    </location>
</feature>
<feature type="transmembrane region" description="Helical" evidence="5">
    <location>
        <begin position="325"/>
        <end position="347"/>
    </location>
</feature>
<comment type="subcellular location">
    <subcellularLocation>
        <location evidence="1">Cell membrane</location>
        <topology evidence="1">Multi-pass membrane protein</topology>
    </subcellularLocation>
</comment>
<feature type="transmembrane region" description="Helical" evidence="5">
    <location>
        <begin position="269"/>
        <end position="287"/>
    </location>
</feature>
<keyword evidence="4 5" id="KW-0472">Membrane</keyword>
<protein>
    <submittedName>
        <fullName evidence="7">MFS transporter</fullName>
    </submittedName>
</protein>
<evidence type="ECO:0000259" key="6">
    <source>
        <dbReference type="PROSITE" id="PS50850"/>
    </source>
</evidence>
<dbReference type="CDD" id="cd17393">
    <property type="entry name" value="MFS_MosC_like"/>
    <property type="match status" value="1"/>
</dbReference>
<evidence type="ECO:0000256" key="3">
    <source>
        <dbReference type="ARBA" id="ARBA00022989"/>
    </source>
</evidence>